<comment type="subcellular location">
    <subcellularLocation>
        <location evidence="1">Membrane</location>
        <topology evidence="1">Single-pass membrane protein</topology>
    </subcellularLocation>
</comment>
<name>A0A2P8FQ71_9BACT</name>
<keyword evidence="7" id="KW-1185">Reference proteome</keyword>
<sequence>MAKLRSVIKSVIKRLLLPTGIAIGLAALPVAGALTFLLTPRGNEWLRAHLESYLSRKLHTTVIIGRIHLRNPYHLAISDFSLLDQTGRILVSFKTLSIELQWAYWWKSERTFLDDLRIERLTGTIERESEEQHFNYQFLLDALNGSEKGTNTSDPDLEWLIPRLVDIRSLALTYRDAPARDSAAVSFAALKTSILWSHSGLLTIRDLLLSNALFHRSDEAKQLAVHTSVARVHARNGAFRFQHNEFHIGRLVINDHFTTLRSGTHEEQGQDTDRAVPFRLDIDTLLVSKNRFSIDLKHIKKTSRKEFDAFHNDFQNIGITASGIHYRAGALAGRLAQLTFVDAQKFRLYSLGTTFQIDDKAARLDELNLLSERNAIRGRIAWYYPSIEKALSEPGRTRFTAAIKSSRLNLKEVAYFLPVLLRYHDIYPLYKQNIRINAEIDGSPRNIRLGRFDISTAHNLAMGSGEIHIPRQGDTWLLLDVRKGLSGKKGLLDVVSKSVLSAALLESLPEKVRLNGKLRITANALRGSIALASNLGTIRLKGSLNNFDDLDRIRYNLAFDGRRFDLGKVLKDTLWGPVTARGHVQGTGLRDANQIALRSTGYSEQLRVAGRSFQAVLFEAQLADGWLKGNLASSHPDLNFELSPTLFLSHPDSLASIYGWVNHADLHKLGLLKDSLSVGGWISAEIDRLSPDTLIGNLKISSAHARYKGKDIDLNELTLNAAHPGDQQVLRLHSALADIDLSGQFTLDKIPALGTGLLRSLTANADFPAADGVASFQMQGHVHLPPEVLALTPGVSRLAPFSFTSAYAQNPGIFEVQTTIDSLTVDGIEVDSGFVHVRARRNDVTSSPDTDYLIGAKKISGNSVALPHTQVSGRVRAGLHTGELLSSENSPGSLLRIPFQYNGLQQNPFIILGDSLYLKEELWKVNRDNAIYPFAPHLAGSKLALANGVRSAAFTASGPETQGLPYQLQLSDISLGPLFALMKADSTLLTGSVSGTASVNQLEPLAITARAHVDDLKLKGAPLGKLEAEIKSESAERYTVAMDIRNDRPVLNANGTYEPRTGTGNVAIDIRSFPIAPLSTLLGSAVDSLQGAFSGHLVVKSDTNRIAVNGLVKIDSSAFDIRETGSRIQVVAGGFAFAGEQVNLEPLQLRDGAGGQATITGSVNVPTDHRSIHYKLKMDAKRFKTIGELRRREQLVYGNGKTDATLELSGNLDQYKLTGQVSLNDSSQIFYRSAAISRPDFGEGLLEFTIPNQRRQQATPATGSMSRLVNTNISVPSNATLTLLLDEYRGEKAVVQGKSNLNYSQHAGGEMQLNGKYEVTSGTYTFSVGNNIRKEFNLENGGTIQWMGNIYEPLCDLTAVYKVNTSAGVLMQGTDADAEAGRRKFDFLVKLKLKGNLAKPDITFEIGMNETDQDAFDGAVYSKIRQINNSQSDATKQVMSLLVLNSFVGDSPFGSLSQFSSTAMEAGAYNTIGNLLTRQLNNMLAGMVKAVDITLGVNWSESVDGGRSSTRSDIKLGLGKSLFNHRLNLYVGNNFGVETLSGNNSGISGLANDVSVEYLLDPEGKYRIKGYHVRDNELTLHGEHMETGVRFTVTWEFNQPEAKRAHQKTAR</sequence>
<evidence type="ECO:0000256" key="4">
    <source>
        <dbReference type="ARBA" id="ARBA00023136"/>
    </source>
</evidence>
<dbReference type="GO" id="GO:0005886">
    <property type="term" value="C:plasma membrane"/>
    <property type="evidence" value="ECO:0007669"/>
    <property type="project" value="InterPro"/>
</dbReference>
<dbReference type="InterPro" id="IPR007452">
    <property type="entry name" value="TamB_C"/>
</dbReference>
<protein>
    <submittedName>
        <fullName evidence="6">Uncharacterized protein DUF490</fullName>
    </submittedName>
</protein>
<dbReference type="OrthoDB" id="9811276at2"/>
<dbReference type="PANTHER" id="PTHR36985">
    <property type="entry name" value="TRANSLOCATION AND ASSEMBLY MODULE SUBUNIT TAMB"/>
    <property type="match status" value="1"/>
</dbReference>
<evidence type="ECO:0000313" key="6">
    <source>
        <dbReference type="EMBL" id="PSL23849.1"/>
    </source>
</evidence>
<evidence type="ECO:0000256" key="3">
    <source>
        <dbReference type="ARBA" id="ARBA00022989"/>
    </source>
</evidence>
<organism evidence="6 7">
    <name type="scientific">Dyadobacter jiangsuensis</name>
    <dbReference type="NCBI Taxonomy" id="1591085"/>
    <lineage>
        <taxon>Bacteria</taxon>
        <taxon>Pseudomonadati</taxon>
        <taxon>Bacteroidota</taxon>
        <taxon>Cytophagia</taxon>
        <taxon>Cytophagales</taxon>
        <taxon>Spirosomataceae</taxon>
        <taxon>Dyadobacter</taxon>
    </lineage>
</organism>
<dbReference type="Proteomes" id="UP000241964">
    <property type="component" value="Unassembled WGS sequence"/>
</dbReference>
<accession>A0A2P8FQ71</accession>
<keyword evidence="2" id="KW-0812">Transmembrane</keyword>
<evidence type="ECO:0000256" key="1">
    <source>
        <dbReference type="ARBA" id="ARBA00004167"/>
    </source>
</evidence>
<proteinExistence type="predicted"/>
<gene>
    <name evidence="6" type="ORF">CLV60_11544</name>
</gene>
<evidence type="ECO:0000313" key="7">
    <source>
        <dbReference type="Proteomes" id="UP000241964"/>
    </source>
</evidence>
<evidence type="ECO:0000256" key="2">
    <source>
        <dbReference type="ARBA" id="ARBA00022692"/>
    </source>
</evidence>
<keyword evidence="3" id="KW-1133">Transmembrane helix</keyword>
<dbReference type="PANTHER" id="PTHR36985:SF1">
    <property type="entry name" value="TRANSLOCATION AND ASSEMBLY MODULE SUBUNIT TAMB"/>
    <property type="match status" value="1"/>
</dbReference>
<evidence type="ECO:0000259" key="5">
    <source>
        <dbReference type="Pfam" id="PF04357"/>
    </source>
</evidence>
<feature type="domain" description="Translocation and assembly module TamB C-terminal" evidence="5">
    <location>
        <begin position="1149"/>
        <end position="1571"/>
    </location>
</feature>
<comment type="caution">
    <text evidence="6">The sequence shown here is derived from an EMBL/GenBank/DDBJ whole genome shotgun (WGS) entry which is preliminary data.</text>
</comment>
<dbReference type="GO" id="GO:0009306">
    <property type="term" value="P:protein secretion"/>
    <property type="evidence" value="ECO:0007669"/>
    <property type="project" value="InterPro"/>
</dbReference>
<dbReference type="RefSeq" id="WP_106598421.1">
    <property type="nucleotide sequence ID" value="NZ_PYAS01000015.1"/>
</dbReference>
<reference evidence="6 7" key="1">
    <citation type="submission" date="2018-03" db="EMBL/GenBank/DDBJ databases">
        <title>Genomic Encyclopedia of Archaeal and Bacterial Type Strains, Phase II (KMG-II): from individual species to whole genera.</title>
        <authorList>
            <person name="Goeker M."/>
        </authorList>
    </citation>
    <scope>NUCLEOTIDE SEQUENCE [LARGE SCALE GENOMIC DNA]</scope>
    <source>
        <strain evidence="6 7">DSM 29057</strain>
    </source>
</reference>
<dbReference type="Pfam" id="PF04357">
    <property type="entry name" value="TamB"/>
    <property type="match status" value="1"/>
</dbReference>
<dbReference type="EMBL" id="PYAS01000015">
    <property type="protein sequence ID" value="PSL23849.1"/>
    <property type="molecule type" value="Genomic_DNA"/>
</dbReference>
<keyword evidence="4" id="KW-0472">Membrane</keyword>